<dbReference type="Proteomes" id="UP000078397">
    <property type="component" value="Unassembled WGS sequence"/>
</dbReference>
<gene>
    <name evidence="5" type="ORF">VFPPC_13993</name>
</gene>
<dbReference type="PANTHER" id="PTHR40633">
    <property type="entry name" value="MATRIX PROTEIN, PUTATIVE (AFU_ORTHOLOGUE AFUA_8G05410)-RELATED"/>
    <property type="match status" value="1"/>
</dbReference>
<dbReference type="PANTHER" id="PTHR40633:SF1">
    <property type="entry name" value="GPI ANCHORED SERINE-THREONINE RICH PROTEIN (AFU_ORTHOLOGUE AFUA_1G03630)"/>
    <property type="match status" value="1"/>
</dbReference>
<feature type="region of interest" description="Disordered" evidence="2">
    <location>
        <begin position="98"/>
        <end position="146"/>
    </location>
</feature>
<evidence type="ECO:0000256" key="2">
    <source>
        <dbReference type="SAM" id="MobiDB-lite"/>
    </source>
</evidence>
<feature type="domain" description="Yeast cell wall synthesis Kre9/Knh1-like N-terminal" evidence="4">
    <location>
        <begin position="29"/>
        <end position="106"/>
    </location>
</feature>
<evidence type="ECO:0000313" key="6">
    <source>
        <dbReference type="Proteomes" id="UP000078397"/>
    </source>
</evidence>
<dbReference type="KEGG" id="pchm:VFPPC_13993"/>
<dbReference type="EMBL" id="LSBJ02000005">
    <property type="protein sequence ID" value="OAQ65094.1"/>
    <property type="molecule type" value="Genomic_DNA"/>
</dbReference>
<feature type="chain" id="PRO_5008101746" evidence="3">
    <location>
        <begin position="18"/>
        <end position="202"/>
    </location>
</feature>
<dbReference type="GeneID" id="28855758"/>
<proteinExistence type="predicted"/>
<protein>
    <submittedName>
        <fullName evidence="5">Ser-Thr-rich glycosyl-phosphatidyl-inositol-anchored membrane family domain-containing protein</fullName>
    </submittedName>
</protein>
<dbReference type="InterPro" id="IPR018466">
    <property type="entry name" value="Kre9/Knh1-like_N"/>
</dbReference>
<dbReference type="InterPro" id="IPR052982">
    <property type="entry name" value="SRP1/TIP1-like"/>
</dbReference>
<evidence type="ECO:0000256" key="1">
    <source>
        <dbReference type="ARBA" id="ARBA00022729"/>
    </source>
</evidence>
<dbReference type="OrthoDB" id="5589325at2759"/>
<feature type="compositionally biased region" description="Low complexity" evidence="2">
    <location>
        <begin position="115"/>
        <end position="146"/>
    </location>
</feature>
<dbReference type="RefSeq" id="XP_018142408.1">
    <property type="nucleotide sequence ID" value="XM_018291764.1"/>
</dbReference>
<dbReference type="Pfam" id="PF10342">
    <property type="entry name" value="Kre9_KNH"/>
    <property type="match status" value="1"/>
</dbReference>
<dbReference type="STRING" id="1380566.A0A179FHS2"/>
<reference evidence="5 6" key="1">
    <citation type="journal article" date="2016" name="PLoS Pathog.">
        <title>Biosynthesis of antibiotic leucinostatins in bio-control fungus Purpureocillium lilacinum and their inhibition on phytophthora revealed by genome mining.</title>
        <authorList>
            <person name="Wang G."/>
            <person name="Liu Z."/>
            <person name="Lin R."/>
            <person name="Li E."/>
            <person name="Mao Z."/>
            <person name="Ling J."/>
            <person name="Yang Y."/>
            <person name="Yin W.B."/>
            <person name="Xie B."/>
        </authorList>
    </citation>
    <scope>NUCLEOTIDE SEQUENCE [LARGE SCALE GENOMIC DNA]</scope>
    <source>
        <strain evidence="5">170</strain>
    </source>
</reference>
<feature type="signal peptide" evidence="3">
    <location>
        <begin position="1"/>
        <end position="17"/>
    </location>
</feature>
<evidence type="ECO:0000259" key="4">
    <source>
        <dbReference type="Pfam" id="PF10342"/>
    </source>
</evidence>
<evidence type="ECO:0000313" key="5">
    <source>
        <dbReference type="EMBL" id="OAQ65094.1"/>
    </source>
</evidence>
<comment type="caution">
    <text evidence="5">The sequence shown here is derived from an EMBL/GenBank/DDBJ whole genome shotgun (WGS) entry which is preliminary data.</text>
</comment>
<evidence type="ECO:0000256" key="3">
    <source>
        <dbReference type="SAM" id="SignalP"/>
    </source>
</evidence>
<accession>A0A179FHS2</accession>
<dbReference type="AlphaFoldDB" id="A0A179FHS2"/>
<organism evidence="5 6">
    <name type="scientific">Pochonia chlamydosporia 170</name>
    <dbReference type="NCBI Taxonomy" id="1380566"/>
    <lineage>
        <taxon>Eukaryota</taxon>
        <taxon>Fungi</taxon>
        <taxon>Dikarya</taxon>
        <taxon>Ascomycota</taxon>
        <taxon>Pezizomycotina</taxon>
        <taxon>Sordariomycetes</taxon>
        <taxon>Hypocreomycetidae</taxon>
        <taxon>Hypocreales</taxon>
        <taxon>Clavicipitaceae</taxon>
        <taxon>Pochonia</taxon>
    </lineage>
</organism>
<keyword evidence="1 3" id="KW-0732">Signal</keyword>
<sequence length="202" mass="20523">MKYSFASISALVALAVAVRPNFLNTKFEVVENKEFTLKFDNCANGCTIVLQNGPKDQKKDVKTLTKNAKDGSFTFTPSDLPSGSYSFKISDNNGDPKDVNYSSPFEYTGTGPGLTTDAKSSSTASDKTSEASSSASTATTTVSSAVSTTGSSTITSAASVTTSATSAASSSAQSSTTVPNGGARPTPFAIVAGAIAAVAYLG</sequence>
<keyword evidence="6" id="KW-1185">Reference proteome</keyword>
<name>A0A179FHS2_METCM</name>